<name>A0A1M6IPH1_9FIRM</name>
<evidence type="ECO:0000313" key="2">
    <source>
        <dbReference type="EMBL" id="SHJ36361.1"/>
    </source>
</evidence>
<keyword evidence="1" id="KW-0472">Membrane</keyword>
<organism evidence="2 3">
    <name type="scientific">Lutispora thermophila DSM 19022</name>
    <dbReference type="NCBI Taxonomy" id="1122184"/>
    <lineage>
        <taxon>Bacteria</taxon>
        <taxon>Bacillati</taxon>
        <taxon>Bacillota</taxon>
        <taxon>Clostridia</taxon>
        <taxon>Lutisporales</taxon>
        <taxon>Lutisporaceae</taxon>
        <taxon>Lutispora</taxon>
    </lineage>
</organism>
<keyword evidence="3" id="KW-1185">Reference proteome</keyword>
<reference evidence="2 3" key="1">
    <citation type="submission" date="2016-11" db="EMBL/GenBank/DDBJ databases">
        <authorList>
            <person name="Jaros S."/>
            <person name="Januszkiewicz K."/>
            <person name="Wedrychowicz H."/>
        </authorList>
    </citation>
    <scope>NUCLEOTIDE SEQUENCE [LARGE SCALE GENOMIC DNA]</scope>
    <source>
        <strain evidence="2 3">DSM 19022</strain>
    </source>
</reference>
<dbReference type="EMBL" id="FQZS01000036">
    <property type="protein sequence ID" value="SHJ36361.1"/>
    <property type="molecule type" value="Genomic_DNA"/>
</dbReference>
<dbReference type="STRING" id="1122184.SAMN02745176_03347"/>
<accession>A0A1M6IPH1</accession>
<dbReference type="Proteomes" id="UP000184442">
    <property type="component" value="Unassembled WGS sequence"/>
</dbReference>
<keyword evidence="1" id="KW-0812">Transmembrane</keyword>
<protein>
    <submittedName>
        <fullName evidence="2">Uncharacterized protein</fullName>
    </submittedName>
</protein>
<feature type="transmembrane region" description="Helical" evidence="1">
    <location>
        <begin position="198"/>
        <end position="215"/>
    </location>
</feature>
<sequence length="224" mass="25787">MAKTLGNISYSDIVKNRDKVVRREGINKDIFAKLMQRINICGFENDDGNITAYFNSDDLEVFDAIVSNSDKYNDFNMVADRLDRVDEKLKCIYEALSIDDSGKGLNEEIRTINERLEALTEYVSEYYRIINEIKDSNFNNSKSSSSVIEVDGCGKRMDELLDRFDGLYGDMVRNMAYLRNDLKIKIGQKSVSKWKKAFFIYLFGALSAAAILIMFEKYIPGWFL</sequence>
<evidence type="ECO:0000313" key="3">
    <source>
        <dbReference type="Proteomes" id="UP000184442"/>
    </source>
</evidence>
<proteinExistence type="predicted"/>
<gene>
    <name evidence="2" type="ORF">SAMN02745176_03347</name>
</gene>
<evidence type="ECO:0000256" key="1">
    <source>
        <dbReference type="SAM" id="Phobius"/>
    </source>
</evidence>
<dbReference type="AlphaFoldDB" id="A0A1M6IPH1"/>
<keyword evidence="1" id="KW-1133">Transmembrane helix</keyword>
<dbReference type="RefSeq" id="WP_073027803.1">
    <property type="nucleotide sequence ID" value="NZ_FQZS01000036.1"/>
</dbReference>